<keyword evidence="3" id="KW-0560">Oxidoreductase</keyword>
<keyword evidence="6" id="KW-1185">Reference proteome</keyword>
<dbReference type="InterPro" id="IPR002347">
    <property type="entry name" value="SDR_fam"/>
</dbReference>
<reference evidence="5 6" key="1">
    <citation type="journal article" date="2019" name="Int. J. Syst. Evol. Microbiol.">
        <title>The Global Catalogue of Microorganisms (GCM) 10K type strain sequencing project: providing services to taxonomists for standard genome sequencing and annotation.</title>
        <authorList>
            <consortium name="The Broad Institute Genomics Platform"/>
            <consortium name="The Broad Institute Genome Sequencing Center for Infectious Disease"/>
            <person name="Wu L."/>
            <person name="Ma J."/>
        </authorList>
    </citation>
    <scope>NUCLEOTIDE SEQUENCE [LARGE SCALE GENOMIC DNA]</scope>
    <source>
        <strain evidence="5 6">JCM 13249</strain>
    </source>
</reference>
<keyword evidence="4" id="KW-0520">NAD</keyword>
<dbReference type="PANTHER" id="PTHR43943">
    <property type="entry name" value="DEHYDROGENASE/REDUCTASE (SDR FAMILY) MEMBER 4"/>
    <property type="match status" value="1"/>
</dbReference>
<dbReference type="InterPro" id="IPR036291">
    <property type="entry name" value="NAD(P)-bd_dom_sf"/>
</dbReference>
<evidence type="ECO:0000256" key="2">
    <source>
        <dbReference type="ARBA" id="ARBA00022797"/>
    </source>
</evidence>
<dbReference type="PROSITE" id="PS00061">
    <property type="entry name" value="ADH_SHORT"/>
    <property type="match status" value="1"/>
</dbReference>
<sequence length="265" mass="26589">MESLRGQVCVVLGAGGGIGSAVVRRFVADGATVVAVDVDAARLDALAGPARTLVADPGVWADASRVVDETVAAYGGIDVVVSCAGLFDQAVPLVDVPGEAIEQALTECLRANVTSALLTVRAALPTLAARRGRVVLTSSYAANLPSGGGVFYTAAKHALAGVVKQLAYELAPHVRVNAVAPGVAQTVMTGLSILDQGKKDAVLDGTEKALPLGVMPATDDYASVYALLASPTESAAMTGSTVVVDSGLAIRGLAAPSGGTLRELA</sequence>
<protein>
    <submittedName>
        <fullName evidence="5">3-phenylpropionate-dihydrodiol/cinnamic acid-dihydrodiol dehydrogenase</fullName>
    </submittedName>
</protein>
<dbReference type="PANTHER" id="PTHR43943:SF17">
    <property type="entry name" value="3-PHENYLPROPIONATE-DIHYDRODIOL_CINNAMIC ACID-DIHYDRODIOL DEHYDROGENASE"/>
    <property type="match status" value="1"/>
</dbReference>
<comment type="similarity">
    <text evidence="1">Belongs to the short-chain dehydrogenases/reductases (SDR) family.</text>
</comment>
<dbReference type="RefSeq" id="WP_344078852.1">
    <property type="nucleotide sequence ID" value="NZ_BAAALS010000007.1"/>
</dbReference>
<dbReference type="Pfam" id="PF13561">
    <property type="entry name" value="adh_short_C2"/>
    <property type="match status" value="1"/>
</dbReference>
<gene>
    <name evidence="5" type="primary">hcaB</name>
    <name evidence="5" type="ORF">GCM10009681_17950</name>
</gene>
<dbReference type="InterPro" id="IPR020904">
    <property type="entry name" value="Sc_DH/Rdtase_CS"/>
</dbReference>
<accession>A0ABN2K3D4</accession>
<evidence type="ECO:0000313" key="6">
    <source>
        <dbReference type="Proteomes" id="UP001500655"/>
    </source>
</evidence>
<dbReference type="SUPFAM" id="SSF51735">
    <property type="entry name" value="NAD(P)-binding Rossmann-fold domains"/>
    <property type="match status" value="1"/>
</dbReference>
<evidence type="ECO:0000256" key="1">
    <source>
        <dbReference type="ARBA" id="ARBA00006484"/>
    </source>
</evidence>
<dbReference type="EMBL" id="BAAALS010000007">
    <property type="protein sequence ID" value="GAA1747198.1"/>
    <property type="molecule type" value="Genomic_DNA"/>
</dbReference>
<dbReference type="PRINTS" id="PR00081">
    <property type="entry name" value="GDHRDH"/>
</dbReference>
<dbReference type="Proteomes" id="UP001500655">
    <property type="component" value="Unassembled WGS sequence"/>
</dbReference>
<dbReference type="PRINTS" id="PR00080">
    <property type="entry name" value="SDRFAMILY"/>
</dbReference>
<keyword evidence="2" id="KW-0058">Aromatic hydrocarbons catabolism</keyword>
<comment type="caution">
    <text evidence="5">The sequence shown here is derived from an EMBL/GenBank/DDBJ whole genome shotgun (WGS) entry which is preliminary data.</text>
</comment>
<organism evidence="5 6">
    <name type="scientific">Luedemannella helvata</name>
    <dbReference type="NCBI Taxonomy" id="349315"/>
    <lineage>
        <taxon>Bacteria</taxon>
        <taxon>Bacillati</taxon>
        <taxon>Actinomycetota</taxon>
        <taxon>Actinomycetes</taxon>
        <taxon>Micromonosporales</taxon>
        <taxon>Micromonosporaceae</taxon>
        <taxon>Luedemannella</taxon>
    </lineage>
</organism>
<name>A0ABN2K3D4_9ACTN</name>
<evidence type="ECO:0000256" key="4">
    <source>
        <dbReference type="ARBA" id="ARBA00023027"/>
    </source>
</evidence>
<evidence type="ECO:0000313" key="5">
    <source>
        <dbReference type="EMBL" id="GAA1747198.1"/>
    </source>
</evidence>
<proteinExistence type="inferred from homology"/>
<evidence type="ECO:0000256" key="3">
    <source>
        <dbReference type="ARBA" id="ARBA00023002"/>
    </source>
</evidence>
<dbReference type="Gene3D" id="3.40.50.720">
    <property type="entry name" value="NAD(P)-binding Rossmann-like Domain"/>
    <property type="match status" value="1"/>
</dbReference>